<dbReference type="PANTHER" id="PTHR43725:SF53">
    <property type="entry name" value="UDP-ARABINOSE 4-EPIMERASE 1"/>
    <property type="match status" value="1"/>
</dbReference>
<dbReference type="CDD" id="cd05247">
    <property type="entry name" value="UDP_G4E_1_SDR_e"/>
    <property type="match status" value="1"/>
</dbReference>
<dbReference type="Gene3D" id="3.90.25.10">
    <property type="entry name" value="UDP-galactose 4-epimerase, domain 1"/>
    <property type="match status" value="1"/>
</dbReference>
<dbReference type="GO" id="GO:0033499">
    <property type="term" value="P:galactose catabolic process via UDP-galactose, Leloir pathway"/>
    <property type="evidence" value="ECO:0007669"/>
    <property type="project" value="TreeGrafter"/>
</dbReference>
<dbReference type="EMBL" id="WUEY01000019">
    <property type="protein sequence ID" value="NEI73553.1"/>
    <property type="molecule type" value="Genomic_DNA"/>
</dbReference>
<evidence type="ECO:0000256" key="10">
    <source>
        <dbReference type="RuleBase" id="RU366046"/>
    </source>
</evidence>
<feature type="domain" description="NAD-dependent epimerase/dehydratase" evidence="11">
    <location>
        <begin position="6"/>
        <end position="254"/>
    </location>
</feature>
<dbReference type="NCBIfam" id="TIGR01179">
    <property type="entry name" value="galE"/>
    <property type="match status" value="1"/>
</dbReference>
<evidence type="ECO:0000256" key="5">
    <source>
        <dbReference type="ARBA" id="ARBA00013189"/>
    </source>
</evidence>
<evidence type="ECO:0000256" key="3">
    <source>
        <dbReference type="ARBA" id="ARBA00004947"/>
    </source>
</evidence>
<evidence type="ECO:0000256" key="8">
    <source>
        <dbReference type="ARBA" id="ARBA00023235"/>
    </source>
</evidence>
<evidence type="ECO:0000256" key="9">
    <source>
        <dbReference type="ARBA" id="ARBA00023277"/>
    </source>
</evidence>
<dbReference type="InterPro" id="IPR036291">
    <property type="entry name" value="NAD(P)-bd_dom_sf"/>
</dbReference>
<evidence type="ECO:0000256" key="6">
    <source>
        <dbReference type="ARBA" id="ARBA00018569"/>
    </source>
</evidence>
<dbReference type="Pfam" id="PF01370">
    <property type="entry name" value="Epimerase"/>
    <property type="match status" value="1"/>
</dbReference>
<dbReference type="Gene3D" id="3.40.50.720">
    <property type="entry name" value="NAD(P)-binding Rossmann-like Domain"/>
    <property type="match status" value="1"/>
</dbReference>
<dbReference type="SUPFAM" id="SSF51735">
    <property type="entry name" value="NAD(P)-binding Rossmann-fold domains"/>
    <property type="match status" value="1"/>
</dbReference>
<dbReference type="PANTHER" id="PTHR43725">
    <property type="entry name" value="UDP-GLUCOSE 4-EPIMERASE"/>
    <property type="match status" value="1"/>
</dbReference>
<keyword evidence="8 10" id="KW-0413">Isomerase</keyword>
<protein>
    <recommendedName>
        <fullName evidence="6 10">UDP-glucose 4-epimerase</fullName>
        <ecNumber evidence="5 10">5.1.3.2</ecNumber>
    </recommendedName>
</protein>
<evidence type="ECO:0000256" key="2">
    <source>
        <dbReference type="ARBA" id="ARBA00001911"/>
    </source>
</evidence>
<dbReference type="RefSeq" id="WP_163991984.1">
    <property type="nucleotide sequence ID" value="NZ_WUEY01000019.1"/>
</dbReference>
<dbReference type="GO" id="GO:0003978">
    <property type="term" value="F:UDP-glucose 4-epimerase activity"/>
    <property type="evidence" value="ECO:0007669"/>
    <property type="project" value="UniProtKB-UniRule"/>
</dbReference>
<dbReference type="UniPathway" id="UPA00214"/>
<evidence type="ECO:0000256" key="4">
    <source>
        <dbReference type="ARBA" id="ARBA00007637"/>
    </source>
</evidence>
<reference evidence="12 13" key="1">
    <citation type="submission" date="2019-12" db="EMBL/GenBank/DDBJ databases">
        <title>Rhizobium genotypes associated with high levels of biological nitrogen fixation by grain legumes in a temperate-maritime cropping system.</title>
        <authorList>
            <person name="Maluk M."/>
            <person name="Francesc Ferrando Molina F."/>
            <person name="Lopez Del Egido L."/>
            <person name="Lafos M."/>
            <person name="Langarica-Fuentes A."/>
            <person name="Gebre Yohannes G."/>
            <person name="Young M.W."/>
            <person name="Martin P."/>
            <person name="Gantlett R."/>
            <person name="Kenicer G."/>
            <person name="Hawes C."/>
            <person name="Begg G.S."/>
            <person name="Quilliam R.S."/>
            <person name="Squire G.R."/>
            <person name="Poole P.S."/>
            <person name="Young P.W."/>
            <person name="Iannetta P.M."/>
            <person name="James E.K."/>
        </authorList>
    </citation>
    <scope>NUCLEOTIDE SEQUENCE [LARGE SCALE GENOMIC DNA]</scope>
    <source>
        <strain evidence="12 13">JHI1118</strain>
    </source>
</reference>
<gene>
    <name evidence="12" type="primary">galE</name>
    <name evidence="12" type="ORF">GR212_28775</name>
</gene>
<comment type="catalytic activity">
    <reaction evidence="1 10">
        <text>UDP-alpha-D-glucose = UDP-alpha-D-galactose</text>
        <dbReference type="Rhea" id="RHEA:22168"/>
        <dbReference type="ChEBI" id="CHEBI:58885"/>
        <dbReference type="ChEBI" id="CHEBI:66914"/>
        <dbReference type="EC" id="5.1.3.2"/>
    </reaction>
</comment>
<dbReference type="AlphaFoldDB" id="A0A6L9UC96"/>
<accession>A0A6L9UC96</accession>
<dbReference type="InterPro" id="IPR001509">
    <property type="entry name" value="Epimerase_deHydtase"/>
</dbReference>
<dbReference type="InterPro" id="IPR005886">
    <property type="entry name" value="UDP_G4E"/>
</dbReference>
<comment type="subunit">
    <text evidence="10">Homodimer.</text>
</comment>
<evidence type="ECO:0000256" key="1">
    <source>
        <dbReference type="ARBA" id="ARBA00000083"/>
    </source>
</evidence>
<evidence type="ECO:0000259" key="11">
    <source>
        <dbReference type="Pfam" id="PF01370"/>
    </source>
</evidence>
<keyword evidence="9 10" id="KW-0119">Carbohydrate metabolism</keyword>
<organism evidence="12 13">
    <name type="scientific">Rhizobium lusitanum</name>
    <dbReference type="NCBI Taxonomy" id="293958"/>
    <lineage>
        <taxon>Bacteria</taxon>
        <taxon>Pseudomonadati</taxon>
        <taxon>Pseudomonadota</taxon>
        <taxon>Alphaproteobacteria</taxon>
        <taxon>Hyphomicrobiales</taxon>
        <taxon>Rhizobiaceae</taxon>
        <taxon>Rhizobium/Agrobacterium group</taxon>
        <taxon>Rhizobium</taxon>
    </lineage>
</organism>
<dbReference type="Proteomes" id="UP000483035">
    <property type="component" value="Unassembled WGS sequence"/>
</dbReference>
<comment type="pathway">
    <text evidence="3 10">Carbohydrate metabolism; galactose metabolism.</text>
</comment>
<comment type="caution">
    <text evidence="12">The sequence shown here is derived from an EMBL/GenBank/DDBJ whole genome shotgun (WGS) entry which is preliminary data.</text>
</comment>
<evidence type="ECO:0000313" key="12">
    <source>
        <dbReference type="EMBL" id="NEI73553.1"/>
    </source>
</evidence>
<keyword evidence="7 10" id="KW-0520">NAD</keyword>
<evidence type="ECO:0000256" key="7">
    <source>
        <dbReference type="ARBA" id="ARBA00023027"/>
    </source>
</evidence>
<sequence length="328" mass="35285">MAGRTILVVGGAGFIGSHTAKLLHKQGFVPVVYDNLSTGHRTSVRWGPLVEGDILDTQRLAEAIENHKPAAIIHFAASAYVGESVGNPAKYYANNVNGTLSVLEASRRTGADKLIFSSSCAIYGIPSHLPIRESETPHPINPYGRTKLIAEHMLADYSAAYGLTYAALRYFNASGADPERELGEWHDPETHLIPRALLATGGSIETLDVYGDDYDTPDGTCVRDYIHVMDLARAHVLAVEYLLAGGDNLAVNLGTGRGTSIKEIVNAIERVCGRPVPVAMRTRRPGDPPALYAASDLAAEKLGFRALHSDIDTIIRTAAPFFGLEVRG</sequence>
<name>A0A6L9UC96_9HYPH</name>
<proteinExistence type="inferred from homology"/>
<dbReference type="EC" id="5.1.3.2" evidence="5 10"/>
<comment type="similarity">
    <text evidence="4 10">Belongs to the NAD(P)-dependent epimerase/dehydratase family.</text>
</comment>
<evidence type="ECO:0000313" key="13">
    <source>
        <dbReference type="Proteomes" id="UP000483035"/>
    </source>
</evidence>
<comment type="cofactor">
    <cofactor evidence="2 10">
        <name>NAD(+)</name>
        <dbReference type="ChEBI" id="CHEBI:57540"/>
    </cofactor>
</comment>